<dbReference type="PRINTS" id="PR00463">
    <property type="entry name" value="EP450I"/>
</dbReference>
<dbReference type="InterPro" id="IPR050705">
    <property type="entry name" value="Cytochrome_P450_3A"/>
</dbReference>
<evidence type="ECO:0000256" key="4">
    <source>
        <dbReference type="ARBA" id="ARBA00023002"/>
    </source>
</evidence>
<organism evidence="7 8">
    <name type="scientific">Gimesia algae</name>
    <dbReference type="NCBI Taxonomy" id="2527971"/>
    <lineage>
        <taxon>Bacteria</taxon>
        <taxon>Pseudomonadati</taxon>
        <taxon>Planctomycetota</taxon>
        <taxon>Planctomycetia</taxon>
        <taxon>Planctomycetales</taxon>
        <taxon>Planctomycetaceae</taxon>
        <taxon>Gimesia</taxon>
    </lineage>
</organism>
<dbReference type="InterPro" id="IPR036396">
    <property type="entry name" value="Cyt_P450_sf"/>
</dbReference>
<reference evidence="7 8" key="1">
    <citation type="submission" date="2019-02" db="EMBL/GenBank/DDBJ databases">
        <title>Deep-cultivation of Planctomycetes and their phenomic and genomic characterization uncovers novel biology.</title>
        <authorList>
            <person name="Wiegand S."/>
            <person name="Jogler M."/>
            <person name="Boedeker C."/>
            <person name="Pinto D."/>
            <person name="Vollmers J."/>
            <person name="Rivas-Marin E."/>
            <person name="Kohn T."/>
            <person name="Peeters S.H."/>
            <person name="Heuer A."/>
            <person name="Rast P."/>
            <person name="Oberbeckmann S."/>
            <person name="Bunk B."/>
            <person name="Jeske O."/>
            <person name="Meyerdierks A."/>
            <person name="Storesund J.E."/>
            <person name="Kallscheuer N."/>
            <person name="Luecker S."/>
            <person name="Lage O.M."/>
            <person name="Pohl T."/>
            <person name="Merkel B.J."/>
            <person name="Hornburger P."/>
            <person name="Mueller R.-W."/>
            <person name="Bruemmer F."/>
            <person name="Labrenz M."/>
            <person name="Spormann A.M."/>
            <person name="Op den Camp H."/>
            <person name="Overmann J."/>
            <person name="Amann R."/>
            <person name="Jetten M.S.M."/>
            <person name="Mascher T."/>
            <person name="Medema M.H."/>
            <person name="Devos D.P."/>
            <person name="Kaster A.-K."/>
            <person name="Ovreas L."/>
            <person name="Rohde M."/>
            <person name="Galperin M.Y."/>
            <person name="Jogler C."/>
        </authorList>
    </citation>
    <scope>NUCLEOTIDE SEQUENCE [LARGE SCALE GENOMIC DNA]</scope>
    <source>
        <strain evidence="7 8">Pan161</strain>
    </source>
</reference>
<keyword evidence="4 7" id="KW-0560">Oxidoreductase</keyword>
<dbReference type="PANTHER" id="PTHR24302:SF15">
    <property type="entry name" value="FATTY-ACID PEROXYGENASE"/>
    <property type="match status" value="1"/>
</dbReference>
<evidence type="ECO:0000256" key="3">
    <source>
        <dbReference type="ARBA" id="ARBA00022723"/>
    </source>
</evidence>
<dbReference type="OrthoDB" id="9789468at2"/>
<keyword evidence="8" id="KW-1185">Reference proteome</keyword>
<dbReference type="CDD" id="cd11067">
    <property type="entry name" value="CYP152"/>
    <property type="match status" value="1"/>
</dbReference>
<evidence type="ECO:0000256" key="6">
    <source>
        <dbReference type="PIRSR" id="PIRSR602401-1"/>
    </source>
</evidence>
<dbReference type="SUPFAM" id="SSF48264">
    <property type="entry name" value="Cytochrome P450"/>
    <property type="match status" value="1"/>
</dbReference>
<keyword evidence="3 6" id="KW-0479">Metal-binding</keyword>
<dbReference type="KEGG" id="gax:Pan161_41970"/>
<dbReference type="GO" id="GO:0020037">
    <property type="term" value="F:heme binding"/>
    <property type="evidence" value="ECO:0007669"/>
    <property type="project" value="InterPro"/>
</dbReference>
<dbReference type="InterPro" id="IPR002401">
    <property type="entry name" value="Cyt_P450_E_grp-I"/>
</dbReference>
<dbReference type="GO" id="GO:0004601">
    <property type="term" value="F:peroxidase activity"/>
    <property type="evidence" value="ECO:0007669"/>
    <property type="project" value="UniProtKB-KW"/>
</dbReference>
<dbReference type="EC" id="1.11.2.4" evidence="7"/>
<evidence type="ECO:0000256" key="1">
    <source>
        <dbReference type="ARBA" id="ARBA00010617"/>
    </source>
</evidence>
<evidence type="ECO:0000313" key="8">
    <source>
        <dbReference type="Proteomes" id="UP000316855"/>
    </source>
</evidence>
<feature type="binding site" description="axial binding residue" evidence="6">
    <location>
        <position position="362"/>
    </location>
    <ligand>
        <name>heme</name>
        <dbReference type="ChEBI" id="CHEBI:30413"/>
    </ligand>
    <ligandPart>
        <name>Fe</name>
        <dbReference type="ChEBI" id="CHEBI:18248"/>
    </ligandPart>
</feature>
<dbReference type="InterPro" id="IPR001128">
    <property type="entry name" value="Cyt_P450"/>
</dbReference>
<dbReference type="AlphaFoldDB" id="A0A517VHM9"/>
<name>A0A517VHM9_9PLAN</name>
<comment type="similarity">
    <text evidence="1">Belongs to the cytochrome P450 family.</text>
</comment>
<dbReference type="EMBL" id="CP036343">
    <property type="protein sequence ID" value="QDT92529.1"/>
    <property type="molecule type" value="Genomic_DNA"/>
</dbReference>
<keyword evidence="2 6" id="KW-0349">Heme</keyword>
<dbReference type="Proteomes" id="UP000316855">
    <property type="component" value="Chromosome"/>
</dbReference>
<dbReference type="GO" id="GO:0016705">
    <property type="term" value="F:oxidoreductase activity, acting on paired donors, with incorporation or reduction of molecular oxygen"/>
    <property type="evidence" value="ECO:0007669"/>
    <property type="project" value="InterPro"/>
</dbReference>
<sequence>MTPIPQLQKWDSTLDLLRDPYRFISRNCQNQQSDLFEARLLLQKTFCMRGQEAALVFYNPDLFCRAGAAPKAVMKTLFGQGGVQGLDEDAHRHRKQMFLSIMTTEQIDHLEVLTERQLSAAVSRWKEMAEVSLYEEFQRVLTIAVCDWAGVLLADSEVELRTRQLTSLFHDAAKIGMGHIRARMARRQTNAWITDLIKQIRARQISLPAQSPASTIAWHRDLKNNLLDPQAAAVELLNLLRPVVAISVYMTLITHALHFHPDCRDKLKSGSEEYVRAFVQEVRRYYPFFPFTAAIVQTYFEWNGFEFPRGKRVLLDLYGTNHDSRIWKEPELFQPDRFLQREPTPYDFIPQGGGEYALNHRCPGEWITVSLMKLTTRFLTQKIHYEVRDQKLEIDFSQMPALPRDQFMISSVRAAGIQPVATSTSQPHRVQI</sequence>
<keyword evidence="5 6" id="KW-0408">Iron</keyword>
<protein>
    <submittedName>
        <fullName evidence="7">Fatty-acid peroxygenase</fullName>
        <ecNumber evidence="7">1.11.2.4</ecNumber>
    </submittedName>
</protein>
<dbReference type="GO" id="GO:0005506">
    <property type="term" value="F:iron ion binding"/>
    <property type="evidence" value="ECO:0007669"/>
    <property type="project" value="InterPro"/>
</dbReference>
<accession>A0A517VHM9</accession>
<proteinExistence type="inferred from homology"/>
<keyword evidence="7" id="KW-0575">Peroxidase</keyword>
<evidence type="ECO:0000256" key="2">
    <source>
        <dbReference type="ARBA" id="ARBA00022617"/>
    </source>
</evidence>
<dbReference type="PANTHER" id="PTHR24302">
    <property type="entry name" value="CYTOCHROME P450 FAMILY 3"/>
    <property type="match status" value="1"/>
</dbReference>
<dbReference type="Gene3D" id="1.10.630.10">
    <property type="entry name" value="Cytochrome P450"/>
    <property type="match status" value="1"/>
</dbReference>
<dbReference type="GO" id="GO:0004497">
    <property type="term" value="F:monooxygenase activity"/>
    <property type="evidence" value="ECO:0007669"/>
    <property type="project" value="InterPro"/>
</dbReference>
<comment type="cofactor">
    <cofactor evidence="6">
        <name>heme</name>
        <dbReference type="ChEBI" id="CHEBI:30413"/>
    </cofactor>
</comment>
<evidence type="ECO:0000256" key="5">
    <source>
        <dbReference type="ARBA" id="ARBA00023004"/>
    </source>
</evidence>
<dbReference type="Pfam" id="PF00067">
    <property type="entry name" value="p450"/>
    <property type="match status" value="1"/>
</dbReference>
<gene>
    <name evidence="7" type="primary">cypC</name>
    <name evidence="7" type="ORF">Pan161_41970</name>
</gene>
<evidence type="ECO:0000313" key="7">
    <source>
        <dbReference type="EMBL" id="QDT92529.1"/>
    </source>
</evidence>